<dbReference type="PANTHER" id="PTHR43798">
    <property type="entry name" value="MONOACYLGLYCEROL LIPASE"/>
    <property type="match status" value="1"/>
</dbReference>
<keyword evidence="2" id="KW-0378">Hydrolase</keyword>
<dbReference type="InterPro" id="IPR000639">
    <property type="entry name" value="Epox_hydrolase-like"/>
</dbReference>
<dbReference type="SUPFAM" id="SSF53474">
    <property type="entry name" value="alpha/beta-Hydrolases"/>
    <property type="match status" value="1"/>
</dbReference>
<comment type="caution">
    <text evidence="2">The sequence shown here is derived from an EMBL/GenBank/DDBJ whole genome shotgun (WGS) entry which is preliminary data.</text>
</comment>
<dbReference type="EMBL" id="JBBKZV010000016">
    <property type="protein sequence ID" value="MEJ8824746.1"/>
    <property type="molecule type" value="Genomic_DNA"/>
</dbReference>
<sequence>MNDAAVIQTPALPPSELERLDARFPARSVAVRGGAVSVRECGNGPAIVCLHGIGSGAASWLDTALLLEADARVIAWDAPGYGESTPVDAAVPTAADFADRLHGLVDALGLASFVLVGHSLGALTAACAARPGSSLAARIRQLVLISPAGGYGAPSRAEASQRVRTQRLATLDQIGIAGMAAQSAARLLSEGAGTQARQWVRWNMARLNESGYRQAVELLCGGDLLAELPPAMPVRVAVGERDVVTTPESCREVADGCGVALELIADAGHASYVERPQAVAALLRDVLAT</sequence>
<dbReference type="PRINTS" id="PR00412">
    <property type="entry name" value="EPOXHYDRLASE"/>
</dbReference>
<evidence type="ECO:0000313" key="3">
    <source>
        <dbReference type="Proteomes" id="UP001363010"/>
    </source>
</evidence>
<name>A0ABU8W3V8_9BURK</name>
<keyword evidence="3" id="KW-1185">Reference proteome</keyword>
<evidence type="ECO:0000259" key="1">
    <source>
        <dbReference type="Pfam" id="PF12697"/>
    </source>
</evidence>
<dbReference type="Gene3D" id="3.40.50.1820">
    <property type="entry name" value="alpha/beta hydrolase"/>
    <property type="match status" value="1"/>
</dbReference>
<evidence type="ECO:0000313" key="2">
    <source>
        <dbReference type="EMBL" id="MEJ8824746.1"/>
    </source>
</evidence>
<protein>
    <submittedName>
        <fullName evidence="2">Alpha/beta hydrolase</fullName>
    </submittedName>
</protein>
<gene>
    <name evidence="2" type="ORF">WKW80_22350</name>
</gene>
<dbReference type="Proteomes" id="UP001363010">
    <property type="component" value="Unassembled WGS sequence"/>
</dbReference>
<accession>A0ABU8W3V8</accession>
<organism evidence="2 3">
    <name type="scientific">Variovorax humicola</name>
    <dbReference type="NCBI Taxonomy" id="1769758"/>
    <lineage>
        <taxon>Bacteria</taxon>
        <taxon>Pseudomonadati</taxon>
        <taxon>Pseudomonadota</taxon>
        <taxon>Betaproteobacteria</taxon>
        <taxon>Burkholderiales</taxon>
        <taxon>Comamonadaceae</taxon>
        <taxon>Variovorax</taxon>
    </lineage>
</organism>
<dbReference type="InterPro" id="IPR000073">
    <property type="entry name" value="AB_hydrolase_1"/>
</dbReference>
<dbReference type="InterPro" id="IPR029058">
    <property type="entry name" value="AB_hydrolase_fold"/>
</dbReference>
<dbReference type="InterPro" id="IPR050266">
    <property type="entry name" value="AB_hydrolase_sf"/>
</dbReference>
<proteinExistence type="predicted"/>
<reference evidence="2 3" key="1">
    <citation type="submission" date="2024-03" db="EMBL/GenBank/DDBJ databases">
        <title>Novel species of the genus Variovorax.</title>
        <authorList>
            <person name="Liu Q."/>
            <person name="Xin Y.-H."/>
        </authorList>
    </citation>
    <scope>NUCLEOTIDE SEQUENCE [LARGE SCALE GENOMIC DNA]</scope>
    <source>
        <strain evidence="2 3">KACC 18501</strain>
    </source>
</reference>
<dbReference type="Pfam" id="PF12697">
    <property type="entry name" value="Abhydrolase_6"/>
    <property type="match status" value="1"/>
</dbReference>
<feature type="domain" description="AB hydrolase-1" evidence="1">
    <location>
        <begin position="47"/>
        <end position="281"/>
    </location>
</feature>
<dbReference type="RefSeq" id="WP_340365842.1">
    <property type="nucleotide sequence ID" value="NZ_JBBKZV010000016.1"/>
</dbReference>
<dbReference type="GO" id="GO:0016787">
    <property type="term" value="F:hydrolase activity"/>
    <property type="evidence" value="ECO:0007669"/>
    <property type="project" value="UniProtKB-KW"/>
</dbReference>